<comment type="similarity">
    <text evidence="1">Belongs to the mTERF family.</text>
</comment>
<reference evidence="3 4" key="1">
    <citation type="submission" date="2024-01" db="EMBL/GenBank/DDBJ databases">
        <title>The genome of the rayed Mediterranean limpet Patella caerulea (Linnaeus, 1758).</title>
        <authorList>
            <person name="Anh-Thu Weber A."/>
            <person name="Halstead-Nussloch G."/>
        </authorList>
    </citation>
    <scope>NUCLEOTIDE SEQUENCE [LARGE SCALE GENOMIC DNA]</scope>
    <source>
        <strain evidence="3">AATW-2023a</strain>
        <tissue evidence="3">Whole specimen</tissue>
    </source>
</reference>
<protein>
    <submittedName>
        <fullName evidence="3">Uncharacterized protein</fullName>
    </submittedName>
</protein>
<dbReference type="InterPro" id="IPR003690">
    <property type="entry name" value="MTERF"/>
</dbReference>
<keyword evidence="2" id="KW-0809">Transit peptide</keyword>
<name>A0AAN8JDX6_PATCE</name>
<evidence type="ECO:0000256" key="2">
    <source>
        <dbReference type="ARBA" id="ARBA00022946"/>
    </source>
</evidence>
<dbReference type="EMBL" id="JAZGQO010000011">
    <property type="protein sequence ID" value="KAK6173315.1"/>
    <property type="molecule type" value="Genomic_DNA"/>
</dbReference>
<comment type="caution">
    <text evidence="3">The sequence shown here is derived from an EMBL/GenBank/DDBJ whole genome shotgun (WGS) entry which is preliminary data.</text>
</comment>
<evidence type="ECO:0000313" key="4">
    <source>
        <dbReference type="Proteomes" id="UP001347796"/>
    </source>
</evidence>
<dbReference type="GO" id="GO:0003676">
    <property type="term" value="F:nucleic acid binding"/>
    <property type="evidence" value="ECO:0007669"/>
    <property type="project" value="InterPro"/>
</dbReference>
<keyword evidence="4" id="KW-1185">Reference proteome</keyword>
<dbReference type="Proteomes" id="UP001347796">
    <property type="component" value="Unassembled WGS sequence"/>
</dbReference>
<accession>A0AAN8JDX6</accession>
<dbReference type="AlphaFoldDB" id="A0AAN8JDX6"/>
<gene>
    <name evidence="3" type="ORF">SNE40_016790</name>
</gene>
<organism evidence="3 4">
    <name type="scientific">Patella caerulea</name>
    <name type="common">Rayed Mediterranean limpet</name>
    <dbReference type="NCBI Taxonomy" id="87958"/>
    <lineage>
        <taxon>Eukaryota</taxon>
        <taxon>Metazoa</taxon>
        <taxon>Spiralia</taxon>
        <taxon>Lophotrochozoa</taxon>
        <taxon>Mollusca</taxon>
        <taxon>Gastropoda</taxon>
        <taxon>Patellogastropoda</taxon>
        <taxon>Patelloidea</taxon>
        <taxon>Patellidae</taxon>
        <taxon>Patella</taxon>
    </lineage>
</organism>
<dbReference type="Gene3D" id="1.25.70.10">
    <property type="entry name" value="Transcription termination factor 3, mitochondrial"/>
    <property type="match status" value="1"/>
</dbReference>
<evidence type="ECO:0000256" key="1">
    <source>
        <dbReference type="ARBA" id="ARBA00007692"/>
    </source>
</evidence>
<dbReference type="InterPro" id="IPR038538">
    <property type="entry name" value="MTERF_sf"/>
</dbReference>
<evidence type="ECO:0000313" key="3">
    <source>
        <dbReference type="EMBL" id="KAK6173315.1"/>
    </source>
</evidence>
<sequence>MQEKDMSCTSMVNKRRFIQTSTKTNSLDEDGDPLIKYKYQFPKRKPKTTNNHVDINELVTQVIQKVNLIDKMITSVPKTTIKKQVQIILNLEANPSIIIEFFSKKPSFLKAEHLGVLIEGLKKYGLKDADIFKYLCTIDNLQELNMKKIETTFDFFRSVGMANNDIIKTFLRNPNIIRLSYKQILNRVDSLKALFKTSDTLSLIANTPDILFDSMDDVTKKFMYVHQSMGITQRQMMYSSLFQCTLQHVINRHMFLERAGFFTKEIKQSIGTSSTNPKLQNIIDNSDADFAKMYGNMDVAEYQAFCKLLAKEKAFVSEDDI</sequence>
<proteinExistence type="inferred from homology"/>
<dbReference type="Pfam" id="PF02536">
    <property type="entry name" value="mTERF"/>
    <property type="match status" value="1"/>
</dbReference>